<dbReference type="AlphaFoldDB" id="A0A7Y5Z161"/>
<feature type="compositionally biased region" description="Low complexity" evidence="3">
    <location>
        <begin position="363"/>
        <end position="376"/>
    </location>
</feature>
<dbReference type="InterPro" id="IPR052158">
    <property type="entry name" value="INH-QAR"/>
</dbReference>
<dbReference type="SMART" id="SM00342">
    <property type="entry name" value="HTH_ARAC"/>
    <property type="match status" value="1"/>
</dbReference>
<evidence type="ECO:0000256" key="1">
    <source>
        <dbReference type="ARBA" id="ARBA00023015"/>
    </source>
</evidence>
<evidence type="ECO:0000256" key="2">
    <source>
        <dbReference type="ARBA" id="ARBA00023163"/>
    </source>
</evidence>
<gene>
    <name evidence="5" type="ORF">HNO91_01755</name>
</gene>
<dbReference type="InterPro" id="IPR029062">
    <property type="entry name" value="Class_I_gatase-like"/>
</dbReference>
<dbReference type="SUPFAM" id="SSF52317">
    <property type="entry name" value="Class I glutamine amidotransferase-like"/>
    <property type="match status" value="1"/>
</dbReference>
<feature type="domain" description="HTH araC/xylS-type" evidence="4">
    <location>
        <begin position="254"/>
        <end position="352"/>
    </location>
</feature>
<dbReference type="Pfam" id="PF01965">
    <property type="entry name" value="DJ-1_PfpI"/>
    <property type="match status" value="1"/>
</dbReference>
<dbReference type="EMBL" id="JABFMR010000001">
    <property type="protein sequence ID" value="NUT85128.1"/>
    <property type="molecule type" value="Genomic_DNA"/>
</dbReference>
<dbReference type="PANTHER" id="PTHR43130">
    <property type="entry name" value="ARAC-FAMILY TRANSCRIPTIONAL REGULATOR"/>
    <property type="match status" value="1"/>
</dbReference>
<feature type="compositionally biased region" description="Polar residues" evidence="3">
    <location>
        <begin position="352"/>
        <end position="362"/>
    </location>
</feature>
<feature type="region of interest" description="Disordered" evidence="3">
    <location>
        <begin position="345"/>
        <end position="376"/>
    </location>
</feature>
<accession>A0A7Y5Z161</accession>
<evidence type="ECO:0000256" key="3">
    <source>
        <dbReference type="SAM" id="MobiDB-lite"/>
    </source>
</evidence>
<dbReference type="Gene3D" id="3.40.50.880">
    <property type="match status" value="1"/>
</dbReference>
<dbReference type="CDD" id="cd03136">
    <property type="entry name" value="GATase1_AraC_ArgR_like"/>
    <property type="match status" value="1"/>
</dbReference>
<dbReference type="Proteomes" id="UP000536720">
    <property type="component" value="Unassembled WGS sequence"/>
</dbReference>
<comment type="caution">
    <text evidence="5">The sequence shown here is derived from an EMBL/GenBank/DDBJ whole genome shotgun (WGS) entry which is preliminary data.</text>
</comment>
<evidence type="ECO:0000313" key="6">
    <source>
        <dbReference type="Proteomes" id="UP000536720"/>
    </source>
</evidence>
<dbReference type="Gene3D" id="1.10.10.60">
    <property type="entry name" value="Homeodomain-like"/>
    <property type="match status" value="1"/>
</dbReference>
<dbReference type="SUPFAM" id="SSF46689">
    <property type="entry name" value="Homeodomain-like"/>
    <property type="match status" value="2"/>
</dbReference>
<dbReference type="InterPro" id="IPR009057">
    <property type="entry name" value="Homeodomain-like_sf"/>
</dbReference>
<dbReference type="InterPro" id="IPR002818">
    <property type="entry name" value="DJ-1/PfpI"/>
</dbReference>
<evidence type="ECO:0000259" key="4">
    <source>
        <dbReference type="PROSITE" id="PS01124"/>
    </source>
</evidence>
<dbReference type="Pfam" id="PF12833">
    <property type="entry name" value="HTH_18"/>
    <property type="match status" value="1"/>
</dbReference>
<evidence type="ECO:0000313" key="5">
    <source>
        <dbReference type="EMBL" id="NUT85128.1"/>
    </source>
</evidence>
<reference evidence="5 6" key="1">
    <citation type="journal article" date="2020" name="Front. Plant Sci.">
        <title>Isolation of Rhizosphere Bacteria That Improve Quality and Water Stress Tolerance in Greenhouse Ornamentals.</title>
        <authorList>
            <person name="Nordstedt N.P."/>
            <person name="Jones M.L."/>
        </authorList>
    </citation>
    <scope>NUCLEOTIDE SEQUENCE [LARGE SCALE GENOMIC DNA]</scope>
    <source>
        <strain evidence="5 6">C7D2</strain>
    </source>
</reference>
<organism evidence="5 6">
    <name type="scientific">Pseudomonas corrugata</name>
    <dbReference type="NCBI Taxonomy" id="47879"/>
    <lineage>
        <taxon>Bacteria</taxon>
        <taxon>Pseudomonadati</taxon>
        <taxon>Pseudomonadota</taxon>
        <taxon>Gammaproteobacteria</taxon>
        <taxon>Pseudomonadales</taxon>
        <taxon>Pseudomonadaceae</taxon>
        <taxon>Pseudomonas</taxon>
    </lineage>
</organism>
<name>A0A7Y5Z161_9PSED</name>
<keyword evidence="1" id="KW-0805">Transcription regulation</keyword>
<sequence length="376" mass="42043">MLQLFFWLSTVEGKSPRTVRAARVRNIQKERNIVSTSQPPVPQSVGFLLLDGFTFISLASAIEPLRMANQLSGRELYRWFTLGQDAKTVRASAGLQITPDTSMQETPPLSTVIVCGGMHIQDSVSHEHVLWLQSQARLGCKLGAICTGSWALGKAGLLEGHRCSVHWQCLELMREAFPVADITPHLFSIDRNHLTSSGGTAPMDMMLHIIRSEHGRELAAAISDMFMYERMRDDQDQQRIPLRHTLGANQPKLQAAILLMEAHLDAPLELKVLAYKVGISRRQLERLFQKYLDISPLRYYLKLRLVRAQQLLKHSPLSILKIGTLCGFGSADQFTRSYRGYFGVTPRHERTSSNTHGTTPVHSQAATASTQTVTGF</sequence>
<proteinExistence type="predicted"/>
<dbReference type="GO" id="GO:0003700">
    <property type="term" value="F:DNA-binding transcription factor activity"/>
    <property type="evidence" value="ECO:0007669"/>
    <property type="project" value="InterPro"/>
</dbReference>
<dbReference type="PROSITE" id="PS01124">
    <property type="entry name" value="HTH_ARAC_FAMILY_2"/>
    <property type="match status" value="1"/>
</dbReference>
<protein>
    <submittedName>
        <fullName evidence="5">GlxA family transcriptional regulator</fullName>
    </submittedName>
</protein>
<dbReference type="InterPro" id="IPR018060">
    <property type="entry name" value="HTH_AraC"/>
</dbReference>
<dbReference type="PANTHER" id="PTHR43130:SF3">
    <property type="entry name" value="HTH-TYPE TRANSCRIPTIONAL REGULATOR RV1931C"/>
    <property type="match status" value="1"/>
</dbReference>
<dbReference type="GO" id="GO:0043565">
    <property type="term" value="F:sequence-specific DNA binding"/>
    <property type="evidence" value="ECO:0007669"/>
    <property type="project" value="InterPro"/>
</dbReference>
<keyword evidence="2" id="KW-0804">Transcription</keyword>